<feature type="chain" id="PRO_5035329406" description="Phytocyanin domain-containing protein" evidence="1">
    <location>
        <begin position="26"/>
        <end position="215"/>
    </location>
</feature>
<dbReference type="PROSITE" id="PS51485">
    <property type="entry name" value="PHYTOCYANIN"/>
    <property type="match status" value="1"/>
</dbReference>
<dbReference type="EMBL" id="JACMSC010000010">
    <property type="protein sequence ID" value="KAG6504466.1"/>
    <property type="molecule type" value="Genomic_DNA"/>
</dbReference>
<dbReference type="InterPro" id="IPR003245">
    <property type="entry name" value="Phytocyanin_dom"/>
</dbReference>
<feature type="signal peptide" evidence="1">
    <location>
        <begin position="1"/>
        <end position="25"/>
    </location>
</feature>
<feature type="domain" description="Phytocyanin" evidence="2">
    <location>
        <begin position="26"/>
        <end position="138"/>
    </location>
</feature>
<dbReference type="InterPro" id="IPR039391">
    <property type="entry name" value="Phytocyanin-like"/>
</dbReference>
<proteinExistence type="predicted"/>
<protein>
    <recommendedName>
        <fullName evidence="2">Phytocyanin domain-containing protein</fullName>
    </recommendedName>
</protein>
<dbReference type="InterPro" id="IPR008972">
    <property type="entry name" value="Cupredoxin"/>
</dbReference>
<dbReference type="GO" id="GO:0005886">
    <property type="term" value="C:plasma membrane"/>
    <property type="evidence" value="ECO:0007669"/>
    <property type="project" value="TreeGrafter"/>
</dbReference>
<reference evidence="3 4" key="1">
    <citation type="submission" date="2020-08" db="EMBL/GenBank/DDBJ databases">
        <title>Plant Genome Project.</title>
        <authorList>
            <person name="Zhang R.-G."/>
        </authorList>
    </citation>
    <scope>NUCLEOTIDE SEQUENCE [LARGE SCALE GENOMIC DNA]</scope>
    <source>
        <tissue evidence="3">Rhizome</tissue>
    </source>
</reference>
<evidence type="ECO:0000313" key="3">
    <source>
        <dbReference type="EMBL" id="KAG6504466.1"/>
    </source>
</evidence>
<evidence type="ECO:0000256" key="1">
    <source>
        <dbReference type="SAM" id="SignalP"/>
    </source>
</evidence>
<comment type="caution">
    <text evidence="3">The sequence shown here is derived from an EMBL/GenBank/DDBJ whole genome shotgun (WGS) entry which is preliminary data.</text>
</comment>
<dbReference type="Proteomes" id="UP000734854">
    <property type="component" value="Unassembled WGS sequence"/>
</dbReference>
<dbReference type="PANTHER" id="PTHR33021:SF14">
    <property type="entry name" value="OS01G0272700 PROTEIN"/>
    <property type="match status" value="1"/>
</dbReference>
<sequence length="215" mass="23875">MAIAALPSVWVVIVASLLLPSTVSALKFRVGGEKGWTEPNGDAAENYNHWASHNRFRVGDSLYFRYENDSLLEVTKDDYKRCYTANPLRKFASGITTVALDRSGLFFFISEEDELFQSHLHLLFGLEEENSLPPPPISPLGVLAALSLLFEFEEEENSSSTLRDCSFSEPATRLFSLFRLEEENRLPSSNAMATSPSIPNSNLSNFILSVSTSLG</sequence>
<accession>A0A8J5GE49</accession>
<dbReference type="Pfam" id="PF02298">
    <property type="entry name" value="Cu_bind_like"/>
    <property type="match status" value="1"/>
</dbReference>
<organism evidence="3 4">
    <name type="scientific">Zingiber officinale</name>
    <name type="common">Ginger</name>
    <name type="synonym">Amomum zingiber</name>
    <dbReference type="NCBI Taxonomy" id="94328"/>
    <lineage>
        <taxon>Eukaryota</taxon>
        <taxon>Viridiplantae</taxon>
        <taxon>Streptophyta</taxon>
        <taxon>Embryophyta</taxon>
        <taxon>Tracheophyta</taxon>
        <taxon>Spermatophyta</taxon>
        <taxon>Magnoliopsida</taxon>
        <taxon>Liliopsida</taxon>
        <taxon>Zingiberales</taxon>
        <taxon>Zingiberaceae</taxon>
        <taxon>Zingiber</taxon>
    </lineage>
</organism>
<evidence type="ECO:0000259" key="2">
    <source>
        <dbReference type="PROSITE" id="PS51485"/>
    </source>
</evidence>
<keyword evidence="4" id="KW-1185">Reference proteome</keyword>
<evidence type="ECO:0000313" key="4">
    <source>
        <dbReference type="Proteomes" id="UP000734854"/>
    </source>
</evidence>
<keyword evidence="1" id="KW-0732">Signal</keyword>
<gene>
    <name evidence="3" type="ORF">ZIOFF_036799</name>
</gene>
<dbReference type="PANTHER" id="PTHR33021">
    <property type="entry name" value="BLUE COPPER PROTEIN"/>
    <property type="match status" value="1"/>
</dbReference>
<dbReference type="AlphaFoldDB" id="A0A8J5GE49"/>
<dbReference type="Gene3D" id="2.60.40.420">
    <property type="entry name" value="Cupredoxins - blue copper proteins"/>
    <property type="match status" value="1"/>
</dbReference>
<dbReference type="GO" id="GO:0009055">
    <property type="term" value="F:electron transfer activity"/>
    <property type="evidence" value="ECO:0007669"/>
    <property type="project" value="InterPro"/>
</dbReference>
<name>A0A8J5GE49_ZINOF</name>
<dbReference type="SUPFAM" id="SSF49503">
    <property type="entry name" value="Cupredoxins"/>
    <property type="match status" value="1"/>
</dbReference>